<name>A0AAE9LDH1_BRUAO</name>
<accession>A0AAE9LDH1</accession>
<organism evidence="1 2">
    <name type="scientific">Brucella abortus</name>
    <dbReference type="NCBI Taxonomy" id="235"/>
    <lineage>
        <taxon>Bacteria</taxon>
        <taxon>Pseudomonadati</taxon>
        <taxon>Pseudomonadota</taxon>
        <taxon>Alphaproteobacteria</taxon>
        <taxon>Hyphomicrobiales</taxon>
        <taxon>Brucellaceae</taxon>
        <taxon>Brucella/Ochrobactrum group</taxon>
        <taxon>Brucella</taxon>
    </lineage>
</organism>
<evidence type="ECO:0000313" key="1">
    <source>
        <dbReference type="EMBL" id="URS50364.1"/>
    </source>
</evidence>
<reference evidence="1" key="1">
    <citation type="submission" date="2022-05" db="EMBL/GenBank/DDBJ databases">
        <title>Brucella abortus biovar 1 isolated from water buffalo in Campania region.</title>
        <authorList>
            <person name="Riccardi M.G."/>
            <person name="Paradiso R."/>
            <person name="Borriello G."/>
        </authorList>
    </citation>
    <scope>NUCLEOTIDE SEQUENCE</scope>
    <source>
        <strain evidence="1">69841</strain>
    </source>
</reference>
<dbReference type="EMBL" id="CP098117">
    <property type="protein sequence ID" value="URS50364.1"/>
    <property type="molecule type" value="Genomic_DNA"/>
</dbReference>
<dbReference type="AlphaFoldDB" id="A0AAE9LDH1"/>
<feature type="non-terminal residue" evidence="1">
    <location>
        <position position="1"/>
    </location>
</feature>
<evidence type="ECO:0000313" key="2">
    <source>
        <dbReference type="Proteomes" id="UP001056690"/>
    </source>
</evidence>
<gene>
    <name evidence="1" type="ORF">NBW10_05460</name>
</gene>
<protein>
    <submittedName>
        <fullName evidence="1">Uncharacterized protein</fullName>
    </submittedName>
</protein>
<proteinExistence type="predicted"/>
<sequence>RAHPEKCETVFGKDARQNKGLERRSDSIRSKRALIFSCKCKVLQLQMSCRSKQQAGIAKA</sequence>
<dbReference type="Proteomes" id="UP001056690">
    <property type="component" value="Chromosome 1"/>
</dbReference>